<dbReference type="PANTHER" id="PTHR44591:SF14">
    <property type="entry name" value="PROTEIN PILG"/>
    <property type="match status" value="1"/>
</dbReference>
<reference evidence="5" key="1">
    <citation type="submission" date="2021-05" db="EMBL/GenBank/DDBJ databases">
        <title>Energy efficiency and biological interactions define the core microbiome of deep oligotrophic groundwater.</title>
        <authorList>
            <person name="Mehrshad M."/>
            <person name="Lopez-Fernandez M."/>
            <person name="Bell E."/>
            <person name="Bernier-Latmani R."/>
            <person name="Bertilsson S."/>
            <person name="Dopson M."/>
        </authorList>
    </citation>
    <scope>NUCLEOTIDE SEQUENCE</scope>
    <source>
        <strain evidence="5">Modern_marine.mb.64</strain>
    </source>
</reference>
<name>A0A948RV90_UNCEI</name>
<dbReference type="Pfam" id="PF00072">
    <property type="entry name" value="Response_reg"/>
    <property type="match status" value="1"/>
</dbReference>
<dbReference type="InterPro" id="IPR011006">
    <property type="entry name" value="CheY-like_superfamily"/>
</dbReference>
<dbReference type="AlphaFoldDB" id="A0A948RV90"/>
<dbReference type="PANTHER" id="PTHR44591">
    <property type="entry name" value="STRESS RESPONSE REGULATOR PROTEIN 1"/>
    <property type="match status" value="1"/>
</dbReference>
<evidence type="ECO:0000256" key="2">
    <source>
        <dbReference type="ARBA" id="ARBA00023012"/>
    </source>
</evidence>
<keyword evidence="2" id="KW-0902">Two-component regulatory system</keyword>
<dbReference type="InterPro" id="IPR001789">
    <property type="entry name" value="Sig_transdc_resp-reg_receiver"/>
</dbReference>
<organism evidence="5 6">
    <name type="scientific">Eiseniibacteriota bacterium</name>
    <dbReference type="NCBI Taxonomy" id="2212470"/>
    <lineage>
        <taxon>Bacteria</taxon>
        <taxon>Candidatus Eiseniibacteriota</taxon>
    </lineage>
</organism>
<evidence type="ECO:0000256" key="3">
    <source>
        <dbReference type="PROSITE-ProRule" id="PRU00169"/>
    </source>
</evidence>
<proteinExistence type="predicted"/>
<dbReference type="SUPFAM" id="SSF52172">
    <property type="entry name" value="CheY-like"/>
    <property type="match status" value="1"/>
</dbReference>
<dbReference type="InterPro" id="IPR050595">
    <property type="entry name" value="Bact_response_regulator"/>
</dbReference>
<evidence type="ECO:0000259" key="4">
    <source>
        <dbReference type="PROSITE" id="PS50110"/>
    </source>
</evidence>
<feature type="domain" description="Response regulatory" evidence="4">
    <location>
        <begin position="4"/>
        <end position="122"/>
    </location>
</feature>
<comment type="caution">
    <text evidence="5">The sequence shown here is derived from an EMBL/GenBank/DDBJ whole genome shotgun (WGS) entry which is preliminary data.</text>
</comment>
<evidence type="ECO:0000313" key="5">
    <source>
        <dbReference type="EMBL" id="MBU2690193.1"/>
    </source>
</evidence>
<dbReference type="PROSITE" id="PS50110">
    <property type="entry name" value="RESPONSE_REGULATORY"/>
    <property type="match status" value="1"/>
</dbReference>
<dbReference type="GO" id="GO:0000160">
    <property type="term" value="P:phosphorelay signal transduction system"/>
    <property type="evidence" value="ECO:0007669"/>
    <property type="project" value="UniProtKB-KW"/>
</dbReference>
<keyword evidence="1 3" id="KW-0597">Phosphoprotein</keyword>
<dbReference type="EMBL" id="JAHJDP010000023">
    <property type="protein sequence ID" value="MBU2690193.1"/>
    <property type="molecule type" value="Genomic_DNA"/>
</dbReference>
<feature type="modified residue" description="4-aspartylphosphate" evidence="3">
    <location>
        <position position="56"/>
    </location>
</feature>
<evidence type="ECO:0000313" key="6">
    <source>
        <dbReference type="Proteomes" id="UP000777784"/>
    </source>
</evidence>
<evidence type="ECO:0000256" key="1">
    <source>
        <dbReference type="ARBA" id="ARBA00022553"/>
    </source>
</evidence>
<sequence>MGLNVLVVDDSAVMRAMIEKTLQICGIPINQIYYAGNGVDALAELDKNWMDLALIDINMPVMTGEELLSQLRKSDAMSDLPVIIVSTEGSMKRIAALRQQGAEFVHKPFTPEILRDSIFRVMGLTEDDILSGRQTVADGPDF</sequence>
<dbReference type="Proteomes" id="UP000777784">
    <property type="component" value="Unassembled WGS sequence"/>
</dbReference>
<dbReference type="Gene3D" id="3.40.50.2300">
    <property type="match status" value="1"/>
</dbReference>
<dbReference type="SMART" id="SM00448">
    <property type="entry name" value="REC"/>
    <property type="match status" value="1"/>
</dbReference>
<protein>
    <submittedName>
        <fullName evidence="5">Response regulator</fullName>
    </submittedName>
</protein>
<gene>
    <name evidence="5" type="ORF">KJ970_04635</name>
</gene>
<accession>A0A948RV90</accession>